<accession>A0AB34FXA3</accession>
<sequence length="80" mass="8914">MRKERSWVPFMSADSDASTFRAFDRGGSESQGQYWLQVPGHGSAAGRQLASMTTYSYYVDMHIGAHEQRDEATGHDPEDG</sequence>
<reference evidence="1" key="1">
    <citation type="submission" date="2023-01" db="EMBL/GenBank/DDBJ databases">
        <title>The growth and conidiation of Purpureocillium lavendulum are regulated by nitrogen source and histone H3K14 acetylation.</title>
        <authorList>
            <person name="Tang P."/>
            <person name="Han J."/>
            <person name="Zhang C."/>
            <person name="Tang P."/>
            <person name="Qi F."/>
            <person name="Zhang K."/>
            <person name="Liang L."/>
        </authorList>
    </citation>
    <scope>NUCLEOTIDE SEQUENCE</scope>
    <source>
        <strain evidence="1">YMF1.00683</strain>
    </source>
</reference>
<name>A0AB34FXA3_9HYPO</name>
<evidence type="ECO:0000313" key="1">
    <source>
        <dbReference type="EMBL" id="KAJ6443980.1"/>
    </source>
</evidence>
<gene>
    <name evidence="1" type="ORF">O9K51_02374</name>
</gene>
<protein>
    <submittedName>
        <fullName evidence="1">Uncharacterized protein</fullName>
    </submittedName>
</protein>
<dbReference type="EMBL" id="JAQHRD010000002">
    <property type="protein sequence ID" value="KAJ6443980.1"/>
    <property type="molecule type" value="Genomic_DNA"/>
</dbReference>
<dbReference type="Proteomes" id="UP001163105">
    <property type="component" value="Unassembled WGS sequence"/>
</dbReference>
<evidence type="ECO:0000313" key="2">
    <source>
        <dbReference type="Proteomes" id="UP001163105"/>
    </source>
</evidence>
<keyword evidence="2" id="KW-1185">Reference proteome</keyword>
<proteinExistence type="predicted"/>
<comment type="caution">
    <text evidence="1">The sequence shown here is derived from an EMBL/GenBank/DDBJ whole genome shotgun (WGS) entry which is preliminary data.</text>
</comment>
<organism evidence="1 2">
    <name type="scientific">Purpureocillium lavendulum</name>
    <dbReference type="NCBI Taxonomy" id="1247861"/>
    <lineage>
        <taxon>Eukaryota</taxon>
        <taxon>Fungi</taxon>
        <taxon>Dikarya</taxon>
        <taxon>Ascomycota</taxon>
        <taxon>Pezizomycotina</taxon>
        <taxon>Sordariomycetes</taxon>
        <taxon>Hypocreomycetidae</taxon>
        <taxon>Hypocreales</taxon>
        <taxon>Ophiocordycipitaceae</taxon>
        <taxon>Purpureocillium</taxon>
    </lineage>
</organism>
<dbReference type="AlphaFoldDB" id="A0AB34FXA3"/>